<feature type="compositionally biased region" description="Low complexity" evidence="1">
    <location>
        <begin position="1"/>
        <end position="12"/>
    </location>
</feature>
<evidence type="ECO:0000313" key="4">
    <source>
        <dbReference type="Proteomes" id="UP000652219"/>
    </source>
</evidence>
<feature type="region of interest" description="Disordered" evidence="1">
    <location>
        <begin position="1"/>
        <end position="26"/>
    </location>
</feature>
<name>A0A8H6MWU7_9PEZI</name>
<reference evidence="3 4" key="1">
    <citation type="journal article" date="2020" name="Phytopathology">
        <title>Genome Sequence Resources of Colletotrichum truncatum, C. plurivorum, C. musicola, and C. sojae: Four Species Pathogenic to Soybean (Glycine max).</title>
        <authorList>
            <person name="Rogerio F."/>
            <person name="Boufleur T.R."/>
            <person name="Ciampi-Guillardi M."/>
            <person name="Sukno S.A."/>
            <person name="Thon M.R."/>
            <person name="Massola Junior N.S."/>
            <person name="Baroncelli R."/>
        </authorList>
    </citation>
    <scope>NUCLEOTIDE SEQUENCE [LARGE SCALE GENOMIC DNA]</scope>
    <source>
        <strain evidence="3 4">LFN0009</strain>
    </source>
</reference>
<proteinExistence type="predicted"/>
<accession>A0A8H6MWU7</accession>
<dbReference type="Pfam" id="PF06985">
    <property type="entry name" value="HET"/>
    <property type="match status" value="1"/>
</dbReference>
<evidence type="ECO:0000259" key="2">
    <source>
        <dbReference type="Pfam" id="PF06985"/>
    </source>
</evidence>
<dbReference type="EMBL" id="WIGN01000077">
    <property type="protein sequence ID" value="KAF6811205.1"/>
    <property type="molecule type" value="Genomic_DNA"/>
</dbReference>
<dbReference type="Proteomes" id="UP000652219">
    <property type="component" value="Unassembled WGS sequence"/>
</dbReference>
<keyword evidence="4" id="KW-1185">Reference proteome</keyword>
<protein>
    <recommendedName>
        <fullName evidence="2">Heterokaryon incompatibility domain-containing protein</fullName>
    </recommendedName>
</protein>
<gene>
    <name evidence="3" type="ORF">CSOJ01_05884</name>
</gene>
<organism evidence="3 4">
    <name type="scientific">Colletotrichum sojae</name>
    <dbReference type="NCBI Taxonomy" id="2175907"/>
    <lineage>
        <taxon>Eukaryota</taxon>
        <taxon>Fungi</taxon>
        <taxon>Dikarya</taxon>
        <taxon>Ascomycota</taxon>
        <taxon>Pezizomycotina</taxon>
        <taxon>Sordariomycetes</taxon>
        <taxon>Hypocreomycetidae</taxon>
        <taxon>Glomerellales</taxon>
        <taxon>Glomerellaceae</taxon>
        <taxon>Colletotrichum</taxon>
        <taxon>Colletotrichum orchidearum species complex</taxon>
    </lineage>
</organism>
<feature type="region of interest" description="Disordered" evidence="1">
    <location>
        <begin position="259"/>
        <end position="278"/>
    </location>
</feature>
<sequence>MASSSASKSPASVGMIDDTLGPVDDFDEDRRKEENIYLTAEGGRIPPDEVLDRAVEYAAHEGLRCIWIDRSCLPQDKSRIHQVGIQSMDLVYQRAARTAAILEIKITRQATLSYVGMLLAWGETYRTFGEVPDQTWWNIHSRPPGIMIQDELPWGVLDAHVPRKTREQASRDACHEVLDLLETLAKDRWYTRAWILQEYDKSPFVSQKGSLLKSVAGEQQAFVVSYTELRFLIEGVRRMIVASIPELIFPRVGYNHPESRPDPPAYDLPKPEQNSIMS</sequence>
<evidence type="ECO:0000313" key="3">
    <source>
        <dbReference type="EMBL" id="KAF6811205.1"/>
    </source>
</evidence>
<evidence type="ECO:0000256" key="1">
    <source>
        <dbReference type="SAM" id="MobiDB-lite"/>
    </source>
</evidence>
<comment type="caution">
    <text evidence="3">The sequence shown here is derived from an EMBL/GenBank/DDBJ whole genome shotgun (WGS) entry which is preliminary data.</text>
</comment>
<dbReference type="InterPro" id="IPR010730">
    <property type="entry name" value="HET"/>
</dbReference>
<dbReference type="AlphaFoldDB" id="A0A8H6MWU7"/>
<feature type="domain" description="Heterokaryon incompatibility" evidence="2">
    <location>
        <begin position="33"/>
        <end position="198"/>
    </location>
</feature>